<protein>
    <submittedName>
        <fullName evidence="2">Uncharacterized protein</fullName>
    </submittedName>
</protein>
<feature type="region of interest" description="Disordered" evidence="1">
    <location>
        <begin position="894"/>
        <end position="1042"/>
    </location>
</feature>
<feature type="compositionally biased region" description="Basic and acidic residues" evidence="1">
    <location>
        <begin position="380"/>
        <end position="389"/>
    </location>
</feature>
<feature type="compositionally biased region" description="Polar residues" evidence="1">
    <location>
        <begin position="1059"/>
        <end position="1081"/>
    </location>
</feature>
<feature type="compositionally biased region" description="Low complexity" evidence="1">
    <location>
        <begin position="390"/>
        <end position="404"/>
    </location>
</feature>
<feature type="compositionally biased region" description="Low complexity" evidence="1">
    <location>
        <begin position="1094"/>
        <end position="1115"/>
    </location>
</feature>
<feature type="compositionally biased region" description="Low complexity" evidence="1">
    <location>
        <begin position="844"/>
        <end position="853"/>
    </location>
</feature>
<evidence type="ECO:0000313" key="2">
    <source>
        <dbReference type="EMBL" id="WWC93032.1"/>
    </source>
</evidence>
<feature type="compositionally biased region" description="Polar residues" evidence="1">
    <location>
        <begin position="360"/>
        <end position="370"/>
    </location>
</feature>
<feature type="region of interest" description="Disordered" evidence="1">
    <location>
        <begin position="1"/>
        <end position="116"/>
    </location>
</feature>
<feature type="compositionally biased region" description="Polar residues" evidence="1">
    <location>
        <begin position="325"/>
        <end position="335"/>
    </location>
</feature>
<feature type="region of interest" description="Disordered" evidence="1">
    <location>
        <begin position="134"/>
        <end position="162"/>
    </location>
</feature>
<feature type="compositionally biased region" description="Polar residues" evidence="1">
    <location>
        <begin position="818"/>
        <end position="828"/>
    </location>
</feature>
<feature type="compositionally biased region" description="Polar residues" evidence="1">
    <location>
        <begin position="761"/>
        <end position="782"/>
    </location>
</feature>
<feature type="compositionally biased region" description="Polar residues" evidence="1">
    <location>
        <begin position="687"/>
        <end position="698"/>
    </location>
</feature>
<feature type="compositionally biased region" description="Basic and acidic residues" evidence="1">
    <location>
        <begin position="73"/>
        <end position="83"/>
    </location>
</feature>
<accession>A0AAX4K5V0</accession>
<name>A0AAX4K5V0_9TREE</name>
<feature type="region of interest" description="Disordered" evidence="1">
    <location>
        <begin position="264"/>
        <end position="294"/>
    </location>
</feature>
<feature type="compositionally biased region" description="Polar residues" evidence="1">
    <location>
        <begin position="953"/>
        <end position="964"/>
    </location>
</feature>
<feature type="compositionally biased region" description="Basic and acidic residues" evidence="1">
    <location>
        <begin position="1010"/>
        <end position="1020"/>
    </location>
</feature>
<feature type="compositionally biased region" description="Polar residues" evidence="1">
    <location>
        <begin position="988"/>
        <end position="1002"/>
    </location>
</feature>
<dbReference type="GeneID" id="91098664"/>
<feature type="compositionally biased region" description="Polar residues" evidence="1">
    <location>
        <begin position="1138"/>
        <end position="1156"/>
    </location>
</feature>
<feature type="compositionally biased region" description="Polar residues" evidence="1">
    <location>
        <begin position="30"/>
        <end position="60"/>
    </location>
</feature>
<feature type="compositionally biased region" description="Polar residues" evidence="1">
    <location>
        <begin position="1"/>
        <end position="15"/>
    </location>
</feature>
<feature type="compositionally biased region" description="Low complexity" evidence="1">
    <location>
        <begin position="968"/>
        <end position="987"/>
    </location>
</feature>
<reference evidence="2 3" key="1">
    <citation type="submission" date="2024-01" db="EMBL/GenBank/DDBJ databases">
        <title>Comparative genomics of Cryptococcus and Kwoniella reveals pathogenesis evolution and contrasting modes of karyotype evolution via chromosome fusion or intercentromeric recombination.</title>
        <authorList>
            <person name="Coelho M.A."/>
            <person name="David-Palma M."/>
            <person name="Shea T."/>
            <person name="Bowers K."/>
            <person name="McGinley-Smith S."/>
            <person name="Mohammad A.W."/>
            <person name="Gnirke A."/>
            <person name="Yurkov A.M."/>
            <person name="Nowrousian M."/>
            <person name="Sun S."/>
            <person name="Cuomo C.A."/>
            <person name="Heitman J."/>
        </authorList>
    </citation>
    <scope>NUCLEOTIDE SEQUENCE [LARGE SCALE GENOMIC DNA]</scope>
    <source>
        <strain evidence="2 3">CBS 6074</strain>
    </source>
</reference>
<feature type="region of interest" description="Disordered" evidence="1">
    <location>
        <begin position="717"/>
        <end position="879"/>
    </location>
</feature>
<feature type="compositionally biased region" description="Polar residues" evidence="1">
    <location>
        <begin position="1021"/>
        <end position="1037"/>
    </location>
</feature>
<keyword evidence="3" id="KW-1185">Reference proteome</keyword>
<feature type="compositionally biased region" description="Pro residues" evidence="1">
    <location>
        <begin position="1116"/>
        <end position="1126"/>
    </location>
</feature>
<dbReference type="AlphaFoldDB" id="A0AAX4K5V0"/>
<dbReference type="EMBL" id="CP144108">
    <property type="protein sequence ID" value="WWC93032.1"/>
    <property type="molecule type" value="Genomic_DNA"/>
</dbReference>
<feature type="region of interest" description="Disordered" evidence="1">
    <location>
        <begin position="458"/>
        <end position="487"/>
    </location>
</feature>
<feature type="region of interest" description="Disordered" evidence="1">
    <location>
        <begin position="1055"/>
        <end position="1214"/>
    </location>
</feature>
<feature type="compositionally biased region" description="Polar residues" evidence="1">
    <location>
        <begin position="897"/>
        <end position="906"/>
    </location>
</feature>
<dbReference type="Proteomes" id="UP001355207">
    <property type="component" value="Chromosome 11"/>
</dbReference>
<feature type="compositionally biased region" description="Low complexity" evidence="1">
    <location>
        <begin position="745"/>
        <end position="760"/>
    </location>
</feature>
<evidence type="ECO:0000256" key="1">
    <source>
        <dbReference type="SAM" id="MobiDB-lite"/>
    </source>
</evidence>
<organism evidence="2 3">
    <name type="scientific">Kwoniella dendrophila CBS 6074</name>
    <dbReference type="NCBI Taxonomy" id="1295534"/>
    <lineage>
        <taxon>Eukaryota</taxon>
        <taxon>Fungi</taxon>
        <taxon>Dikarya</taxon>
        <taxon>Basidiomycota</taxon>
        <taxon>Agaricomycotina</taxon>
        <taxon>Tremellomycetes</taxon>
        <taxon>Tremellales</taxon>
        <taxon>Cryptococcaceae</taxon>
        <taxon>Kwoniella</taxon>
    </lineage>
</organism>
<dbReference type="RefSeq" id="XP_066079794.1">
    <property type="nucleotide sequence ID" value="XM_066223697.1"/>
</dbReference>
<feature type="compositionally biased region" description="Low complexity" evidence="1">
    <location>
        <begin position="275"/>
        <end position="286"/>
    </location>
</feature>
<evidence type="ECO:0000313" key="3">
    <source>
        <dbReference type="Proteomes" id="UP001355207"/>
    </source>
</evidence>
<proteinExistence type="predicted"/>
<feature type="compositionally biased region" description="Polar residues" evidence="1">
    <location>
        <begin position="791"/>
        <end position="802"/>
    </location>
</feature>
<gene>
    <name evidence="2" type="ORF">L201_007996</name>
</gene>
<sequence>MPAIYNGSTAPTITSPELAWPARPIARPSPLSTPSTERFDDSSTSYYPSRQASSSKTISLSPDDRKPRKSSIKGKEKAFDNFELRIQSDQNDDEEKEEEGKKQIERNYGPPKKPLPPNQLGRIAQSFGIIIPNLPQSLPNSDTINSPNSRRPISPASPSLNFPTIPLNKTKGGLSPTPLSKQPPTRSTPFLLSVIPPLCLLPPQSSTSKSPEEIRRRDKKWRRGRLLPLQPTLGSMLVCIAREYGLPSTIGISIYLVLPGRSKKPSRGLVEEEGSSSSAESSYTSSDIDEPSGPLISSSTWSTLFSSHLIQLASGRAGTTVYGDSRSSTPSQTPIKNGLYDNNDPMSELPPSPSSMIRMKTSTSQPTTLYQHKHLMRRSKSTEPPELTHSHSSNLSTSSSSASNILPPTPASASLSTITVTNFSVSSSSSNPAINPIVGTIEFDIDTDEAIWFENFRSSSRSRSRNATQPHSQNKHKRSLTSENGMKELSLVNKVSDERPRFIKDLDVDDVVKHDEHDSEETHVEVDSQQDVTLISSNTEEGEHAINGDSHGDMLKADDKRIDDLLASPINLAPDEKIELDQTTRLQVQEILDKRGSGLVMAEQLDDLEKMMRQLSPREIRLTSPRLLTPRMAAKVANLTLPAVPRRSNSKTAPTSSPLAGGFTSPNPDEFDGGHAPEEEESDKSQPHSARSNGTFGSNIHLETKTQPELEDNAVKDEDQFQPPRPAWPAVKHGSPGSPTINEYFSRPSFSSQSSHLPSQAKPQQQRNVSSPASIPISSETLQRMKDEQESSATNSNVTAKSSDWIPRRPARPPSPKLENQPNLSHTLSPELVDFLHRSPPPNSDSINSPSNNGVVGIMTSPEERKRSRSGSISLKGLRNQMSAKNLGQMFKHHNSVNDNLDNTNLPSPPLPKQKETIGLFKSGLPSENEMKFGGQSGFINNNNNNNGAGIRSVSSPIPNSANSEFGPPLSVQQQQQASSPEQPSQSHITSNGSGNGKSKFTSRIWGFRNHSDKNDKDKTSNNTIAKGSKRNPSIDGSGSIKISEPITSTFIHKDSFDSAANPNPNINMSMPDSANSVNSLQQQQQIGLGHGRLPSSSIPISQNPNLPTIQQQPASPNPNPSPNPQSPRSIKRKPVPGSQSTSSNLNNLVEPQNPQEEGKEEEEKEEELIVKNSMSLNSMASFVLEDAPRGRRGGIVSANTEQHPRDLMLGQAK</sequence>
<feature type="region of interest" description="Disordered" evidence="1">
    <location>
        <begin position="639"/>
        <end position="699"/>
    </location>
</feature>
<feature type="region of interest" description="Disordered" evidence="1">
    <location>
        <begin position="319"/>
        <end position="408"/>
    </location>
</feature>